<dbReference type="GO" id="GO:0032451">
    <property type="term" value="F:demethylase activity"/>
    <property type="evidence" value="ECO:0007669"/>
    <property type="project" value="UniProtKB-ARBA"/>
</dbReference>
<dbReference type="GO" id="GO:0046872">
    <property type="term" value="F:metal ion binding"/>
    <property type="evidence" value="ECO:0007669"/>
    <property type="project" value="UniProtKB-KW"/>
</dbReference>
<evidence type="ECO:0000256" key="2">
    <source>
        <dbReference type="ARBA" id="ARBA00022723"/>
    </source>
</evidence>
<evidence type="ECO:0000256" key="7">
    <source>
        <dbReference type="ARBA" id="ARBA00023004"/>
    </source>
</evidence>
<evidence type="ECO:0000256" key="1">
    <source>
        <dbReference type="ARBA" id="ARBA00001954"/>
    </source>
</evidence>
<evidence type="ECO:0000313" key="11">
    <source>
        <dbReference type="EMBL" id="CAB5058739.1"/>
    </source>
</evidence>
<dbReference type="GO" id="GO:0016705">
    <property type="term" value="F:oxidoreductase activity, acting on paired donors, with incorporation or reduction of molecular oxygen"/>
    <property type="evidence" value="ECO:0007669"/>
    <property type="project" value="UniProtKB-ARBA"/>
</dbReference>
<keyword evidence="3" id="KW-0227">DNA damage</keyword>
<dbReference type="GO" id="GO:0016787">
    <property type="term" value="F:hydrolase activity"/>
    <property type="evidence" value="ECO:0007669"/>
    <property type="project" value="UniProtKB-ARBA"/>
</dbReference>
<evidence type="ECO:0000256" key="5">
    <source>
        <dbReference type="ARBA" id="ARBA00022964"/>
    </source>
</evidence>
<keyword evidence="8" id="KW-0234">DNA repair</keyword>
<keyword evidence="5" id="KW-0223">Dioxygenase</keyword>
<keyword evidence="2" id="KW-0479">Metal-binding</keyword>
<organism evidence="10">
    <name type="scientific">freshwater metagenome</name>
    <dbReference type="NCBI Taxonomy" id="449393"/>
    <lineage>
        <taxon>unclassified sequences</taxon>
        <taxon>metagenomes</taxon>
        <taxon>ecological metagenomes</taxon>
    </lineage>
</organism>
<evidence type="ECO:0000256" key="3">
    <source>
        <dbReference type="ARBA" id="ARBA00022763"/>
    </source>
</evidence>
<comment type="cofactor">
    <cofactor evidence="1">
        <name>Fe(2+)</name>
        <dbReference type="ChEBI" id="CHEBI:29033"/>
    </cofactor>
</comment>
<protein>
    <submittedName>
        <fullName evidence="10">Unannotated protein</fullName>
    </submittedName>
</protein>
<dbReference type="InterPro" id="IPR032854">
    <property type="entry name" value="ALKBH3"/>
</dbReference>
<dbReference type="PROSITE" id="PS51471">
    <property type="entry name" value="FE2OG_OXY"/>
    <property type="match status" value="1"/>
</dbReference>
<dbReference type="EMBL" id="CAFBQU010000002">
    <property type="protein sequence ID" value="CAB5058739.1"/>
    <property type="molecule type" value="Genomic_DNA"/>
</dbReference>
<feature type="domain" description="Fe2OG dioxygenase" evidence="9">
    <location>
        <begin position="102"/>
        <end position="199"/>
    </location>
</feature>
<dbReference type="AlphaFoldDB" id="A0A6J7PWK1"/>
<keyword evidence="4" id="KW-0460">Magnesium</keyword>
<accession>A0A6J7PWK1</accession>
<evidence type="ECO:0000256" key="6">
    <source>
        <dbReference type="ARBA" id="ARBA00023002"/>
    </source>
</evidence>
<dbReference type="InterPro" id="IPR037151">
    <property type="entry name" value="AlkB-like_sf"/>
</dbReference>
<dbReference type="GO" id="GO:0051213">
    <property type="term" value="F:dioxygenase activity"/>
    <property type="evidence" value="ECO:0007669"/>
    <property type="project" value="UniProtKB-KW"/>
</dbReference>
<dbReference type="GO" id="GO:0005739">
    <property type="term" value="C:mitochondrion"/>
    <property type="evidence" value="ECO:0007669"/>
    <property type="project" value="TreeGrafter"/>
</dbReference>
<evidence type="ECO:0000256" key="8">
    <source>
        <dbReference type="ARBA" id="ARBA00023204"/>
    </source>
</evidence>
<name>A0A6J7PWK1_9ZZZZ</name>
<sequence>MTTLFPADSVEVLPFDGSAQLFPSFFETSLAQDYFTALNSEVPWEEHHLILFGKKVPEPRRSAWIADDDIHYVYSGVERTAHAWTPSLTLIRNAIASETHHSFNSVLANLYRDGNDAMGWHADDEPCNGPEPVIASVSFGAERRFDFRHRFNKEKVSVVLPHGSLLLMSGLSQHCWQHGIARSKKITSPRINLTFRFVTSTT</sequence>
<dbReference type="SUPFAM" id="SSF51197">
    <property type="entry name" value="Clavaminate synthase-like"/>
    <property type="match status" value="1"/>
</dbReference>
<reference evidence="10" key="1">
    <citation type="submission" date="2020-05" db="EMBL/GenBank/DDBJ databases">
        <authorList>
            <person name="Chiriac C."/>
            <person name="Salcher M."/>
            <person name="Ghai R."/>
            <person name="Kavagutti S V."/>
        </authorList>
    </citation>
    <scope>NUCLEOTIDE SEQUENCE</scope>
</reference>
<dbReference type="InterPro" id="IPR027450">
    <property type="entry name" value="AlkB-like"/>
</dbReference>
<proteinExistence type="predicted"/>
<dbReference type="GO" id="GO:0005654">
    <property type="term" value="C:nucleoplasm"/>
    <property type="evidence" value="ECO:0007669"/>
    <property type="project" value="TreeGrafter"/>
</dbReference>
<dbReference type="PANTHER" id="PTHR31212:SF4">
    <property type="entry name" value="ALPHA-KETOGLUTARATE-DEPENDENT DIOXYGENASE ALKB HOMOLOG 3"/>
    <property type="match status" value="1"/>
</dbReference>
<evidence type="ECO:0000256" key="4">
    <source>
        <dbReference type="ARBA" id="ARBA00022842"/>
    </source>
</evidence>
<dbReference type="InterPro" id="IPR005123">
    <property type="entry name" value="Oxoglu/Fe-dep_dioxygenase_dom"/>
</dbReference>
<dbReference type="PANTHER" id="PTHR31212">
    <property type="entry name" value="ALPHA-KETOGLUTARATE-DEPENDENT DIOXYGENASE ALKB HOMOLOG 3"/>
    <property type="match status" value="1"/>
</dbReference>
<dbReference type="GO" id="GO:0140097">
    <property type="term" value="F:catalytic activity, acting on DNA"/>
    <property type="evidence" value="ECO:0007669"/>
    <property type="project" value="UniProtKB-ARBA"/>
</dbReference>
<dbReference type="EMBL" id="CAFBPN010000004">
    <property type="protein sequence ID" value="CAB5009586.1"/>
    <property type="molecule type" value="Genomic_DNA"/>
</dbReference>
<gene>
    <name evidence="10" type="ORF">UFOPK4098_00204</name>
    <name evidence="11" type="ORF">UFOPK4347_00136</name>
</gene>
<keyword evidence="6" id="KW-0560">Oxidoreductase</keyword>
<keyword evidence="7" id="KW-0408">Iron</keyword>
<dbReference type="Pfam" id="PF13532">
    <property type="entry name" value="2OG-FeII_Oxy_2"/>
    <property type="match status" value="1"/>
</dbReference>
<dbReference type="FunFam" id="2.60.120.590:FF:000004">
    <property type="entry name" value="DNA oxidative demethylase ALKBH2"/>
    <property type="match status" value="1"/>
</dbReference>
<dbReference type="GO" id="GO:0006307">
    <property type="term" value="P:DNA alkylation repair"/>
    <property type="evidence" value="ECO:0007669"/>
    <property type="project" value="InterPro"/>
</dbReference>
<evidence type="ECO:0000313" key="10">
    <source>
        <dbReference type="EMBL" id="CAB5009586.1"/>
    </source>
</evidence>
<evidence type="ECO:0000259" key="9">
    <source>
        <dbReference type="PROSITE" id="PS51471"/>
    </source>
</evidence>
<dbReference type="Gene3D" id="2.60.120.590">
    <property type="entry name" value="Alpha-ketoglutarate-dependent dioxygenase AlkB-like"/>
    <property type="match status" value="1"/>
</dbReference>